<keyword evidence="3" id="KW-0378">Hydrolase</keyword>
<keyword evidence="7" id="KW-1185">Reference proteome</keyword>
<dbReference type="InterPro" id="IPR026444">
    <property type="entry name" value="Secre_tail"/>
</dbReference>
<dbReference type="EMBL" id="LVEP01000029">
    <property type="protein sequence ID" value="OCB75347.1"/>
    <property type="molecule type" value="Genomic_DNA"/>
</dbReference>
<dbReference type="Proteomes" id="UP000093510">
    <property type="component" value="Unassembled WGS sequence"/>
</dbReference>
<feature type="chain" id="PRO_5008625000" evidence="4">
    <location>
        <begin position="19"/>
        <end position="891"/>
    </location>
</feature>
<keyword evidence="1" id="KW-0645">Protease</keyword>
<dbReference type="Pfam" id="PF13583">
    <property type="entry name" value="Reprolysin_4"/>
    <property type="match status" value="1"/>
</dbReference>
<dbReference type="SUPFAM" id="SSF49785">
    <property type="entry name" value="Galactose-binding domain-like"/>
    <property type="match status" value="1"/>
</dbReference>
<dbReference type="GO" id="GO:0008237">
    <property type="term" value="F:metallopeptidase activity"/>
    <property type="evidence" value="ECO:0007669"/>
    <property type="project" value="InterPro"/>
</dbReference>
<dbReference type="STRING" id="1763534.GCA_001831475_00535"/>
<evidence type="ECO:0000256" key="3">
    <source>
        <dbReference type="ARBA" id="ARBA00022801"/>
    </source>
</evidence>
<dbReference type="NCBIfam" id="TIGR04183">
    <property type="entry name" value="Por_Secre_tail"/>
    <property type="match status" value="1"/>
</dbReference>
<name>A0A1B9E0A3_9FLAO</name>
<dbReference type="InterPro" id="IPR002884">
    <property type="entry name" value="P_dom"/>
</dbReference>
<sequence length="891" mass="96150">MKKRYFLFFVFCFLAAKAQEQSPWRIVNAAGITKTSKTSSDTALILQLDPILLRNSLAATQGKKENFATVMVPNSEGVFEKFKVWESSNFEPALQEKYPDIRAYAGVGITDPTASLHFSLAPVGVQTMILRAGKESEFIEAYPGNKKLYTLITSKTKSDASLPLVCKTVDQGINKKLQTTAAKPAVTNKVFKTLRLALSCTAEYTTYFGGTVPGALAAMNATMTRVNGVFNKDLSLQLNLIADNEKLIYTDAATDPYSEVSVGSDINSDANWSEQLQKNLTSVITNDGYDIGHLFGASGGGGNAGCIGCVCEAPTIYDPFGKGSAFTSPSNNKPEGDKFDVDYVAHEMGHQLGANHTFSHQIEGTVANVEPGSGSTIMGYAGITSNYDVQPNSDDYFNQISIYQIKNNLASKSCPVTISIPRDAPIVNAGPDYVIPKGTAFVLKGTGSTTSADNLTYSWEQNDTAITSKGEDSFAVATKNDGPLFRSLPPVISPVRYLPMYSNVLSNKLTNKWESAATVARTLHFVLTARDNGAPKTAQTNFDEMIVKVNDKAGPFAVTSQNNTDTSWLQGESKTITWTVNNTNTLAGSSNVNIKLSLDGGLTFPIELASATPNDGSQNIIVPQAVAKDCRILIEPTNNIYYAINSAPFSIGYKVSSSCANYVFTAPFAIPETKAYKEVTITVPATNALVTDVNFNVNFTHAFLSDVDMEIVSPSGTIVKLMEGSCGKANTTLELTFDDAGGILDCQKTTLQTITPTKNLAVFNQEKVEGVWTFRIRDGYIGDEGTLNTASIAICTKEYVFSTNDFAASNHEVLVYPNPNSGNFTVSMQATMASQVTLLLHTIQGKKVFEKQFNVANSFAENIALEGIAPGVYMLSVMEGNKKTVKKIILE</sequence>
<dbReference type="Gene3D" id="2.60.120.260">
    <property type="entry name" value="Galactose-binding domain-like"/>
    <property type="match status" value="1"/>
</dbReference>
<dbReference type="Gene3D" id="2.60.40.10">
    <property type="entry name" value="Immunoglobulins"/>
    <property type="match status" value="1"/>
</dbReference>
<dbReference type="Pfam" id="PF01483">
    <property type="entry name" value="P_proprotein"/>
    <property type="match status" value="1"/>
</dbReference>
<keyword evidence="2 4" id="KW-0732">Signal</keyword>
<dbReference type="Gene3D" id="3.40.390.10">
    <property type="entry name" value="Collagenase (Catalytic Domain)"/>
    <property type="match status" value="1"/>
</dbReference>
<dbReference type="PROSITE" id="PS51829">
    <property type="entry name" value="P_HOMO_B"/>
    <property type="match status" value="1"/>
</dbReference>
<proteinExistence type="predicted"/>
<dbReference type="SUPFAM" id="SSF55486">
    <property type="entry name" value="Metalloproteases ('zincins'), catalytic domain"/>
    <property type="match status" value="1"/>
</dbReference>
<dbReference type="AlphaFoldDB" id="A0A1B9E0A3"/>
<gene>
    <name evidence="6" type="ORF">LPBF_08100</name>
</gene>
<dbReference type="InterPro" id="IPR013783">
    <property type="entry name" value="Ig-like_fold"/>
</dbReference>
<reference evidence="6 7" key="1">
    <citation type="submission" date="2016-03" db="EMBL/GenBank/DDBJ databases">
        <authorList>
            <person name="Ploux O."/>
        </authorList>
    </citation>
    <scope>NUCLEOTIDE SEQUENCE [LARGE SCALE GENOMIC DNA]</scope>
    <source>
        <strain evidence="6 7">LPB0076</strain>
    </source>
</reference>
<feature type="domain" description="P/Homo B" evidence="5">
    <location>
        <begin position="646"/>
        <end position="804"/>
    </location>
</feature>
<dbReference type="Pfam" id="PF18962">
    <property type="entry name" value="Por_Secre_tail"/>
    <property type="match status" value="1"/>
</dbReference>
<dbReference type="GO" id="GO:0006508">
    <property type="term" value="P:proteolysis"/>
    <property type="evidence" value="ECO:0007669"/>
    <property type="project" value="UniProtKB-KW"/>
</dbReference>
<evidence type="ECO:0000259" key="5">
    <source>
        <dbReference type="PROSITE" id="PS51829"/>
    </source>
</evidence>
<dbReference type="RefSeq" id="WP_066334871.1">
    <property type="nucleotide sequence ID" value="NZ_CP017688.1"/>
</dbReference>
<dbReference type="InterPro" id="IPR008979">
    <property type="entry name" value="Galactose-bd-like_sf"/>
</dbReference>
<protein>
    <submittedName>
        <fullName evidence="6">Propanediol utilization protein</fullName>
    </submittedName>
</protein>
<evidence type="ECO:0000313" key="7">
    <source>
        <dbReference type="Proteomes" id="UP000093510"/>
    </source>
</evidence>
<comment type="caution">
    <text evidence="6">The sequence shown here is derived from an EMBL/GenBank/DDBJ whole genome shotgun (WGS) entry which is preliminary data.</text>
</comment>
<evidence type="ECO:0000313" key="6">
    <source>
        <dbReference type="EMBL" id="OCB75347.1"/>
    </source>
</evidence>
<evidence type="ECO:0000256" key="1">
    <source>
        <dbReference type="ARBA" id="ARBA00022670"/>
    </source>
</evidence>
<evidence type="ECO:0000256" key="4">
    <source>
        <dbReference type="SAM" id="SignalP"/>
    </source>
</evidence>
<feature type="signal peptide" evidence="4">
    <location>
        <begin position="1"/>
        <end position="18"/>
    </location>
</feature>
<organism evidence="6 7">
    <name type="scientific">Flavobacterium crassostreae</name>
    <dbReference type="NCBI Taxonomy" id="1763534"/>
    <lineage>
        <taxon>Bacteria</taxon>
        <taxon>Pseudomonadati</taxon>
        <taxon>Bacteroidota</taxon>
        <taxon>Flavobacteriia</taxon>
        <taxon>Flavobacteriales</taxon>
        <taxon>Flavobacteriaceae</taxon>
        <taxon>Flavobacterium</taxon>
    </lineage>
</organism>
<dbReference type="OrthoDB" id="9792152at2"/>
<dbReference type="InterPro" id="IPR024079">
    <property type="entry name" value="MetalloPept_cat_dom_sf"/>
</dbReference>
<accession>A0A1B9E0A3</accession>
<evidence type="ECO:0000256" key="2">
    <source>
        <dbReference type="ARBA" id="ARBA00022729"/>
    </source>
</evidence>
<dbReference type="GO" id="GO:0004252">
    <property type="term" value="F:serine-type endopeptidase activity"/>
    <property type="evidence" value="ECO:0007669"/>
    <property type="project" value="InterPro"/>
</dbReference>